<name>A0ABT5NX06_9PSED</name>
<keyword evidence="2" id="KW-1185">Reference proteome</keyword>
<dbReference type="InterPro" id="IPR035897">
    <property type="entry name" value="Toll_tir_struct_dom_sf"/>
</dbReference>
<organism evidence="1 2">
    <name type="scientific">Pseudomonas fontis</name>
    <dbReference type="NCBI Taxonomy" id="2942633"/>
    <lineage>
        <taxon>Bacteria</taxon>
        <taxon>Pseudomonadati</taxon>
        <taxon>Pseudomonadota</taxon>
        <taxon>Gammaproteobacteria</taxon>
        <taxon>Pseudomonadales</taxon>
        <taxon>Pseudomonadaceae</taxon>
        <taxon>Pseudomonas</taxon>
    </lineage>
</organism>
<dbReference type="Gene3D" id="3.40.50.10140">
    <property type="entry name" value="Toll/interleukin-1 receptor homology (TIR) domain"/>
    <property type="match status" value="1"/>
</dbReference>
<proteinExistence type="predicted"/>
<reference evidence="1 2" key="1">
    <citation type="submission" date="2022-05" db="EMBL/GenBank/DDBJ databases">
        <title>Novel Pseudomonas spp. Isolated from a Rainbow Trout Aquaculture Facility.</title>
        <authorList>
            <person name="Testerman T."/>
            <person name="Graf J."/>
        </authorList>
    </citation>
    <scope>NUCLEOTIDE SEQUENCE [LARGE SCALE GENOMIC DNA]</scope>
    <source>
        <strain evidence="1 2">ID681</strain>
    </source>
</reference>
<comment type="caution">
    <text evidence="1">The sequence shown here is derived from an EMBL/GenBank/DDBJ whole genome shotgun (WGS) entry which is preliminary data.</text>
</comment>
<accession>A0ABT5NX06</accession>
<evidence type="ECO:0000313" key="1">
    <source>
        <dbReference type="EMBL" id="MDD0992628.1"/>
    </source>
</evidence>
<dbReference type="Proteomes" id="UP001148203">
    <property type="component" value="Unassembled WGS sequence"/>
</dbReference>
<evidence type="ECO:0000313" key="2">
    <source>
        <dbReference type="Proteomes" id="UP001148203"/>
    </source>
</evidence>
<gene>
    <name evidence="1" type="ORF">M5G11_19035</name>
</gene>
<sequence>MSVFICYRHTERLYAFILNERLKLEGIDTCLEMFDAESHQTTDDVCGIFQRNIVDCTHLVMVLGSHVPDAWWLPFGLGAATLLNRRVTLYQGGDLPADYLQRWPTLSNREHIDLFVRAYHDEQTFCRAIVADEQDGRQNNRANAEFFHIDLKAKIRRGF</sequence>
<dbReference type="EMBL" id="JAMDGY010000061">
    <property type="protein sequence ID" value="MDD0992628.1"/>
    <property type="molecule type" value="Genomic_DNA"/>
</dbReference>
<dbReference type="RefSeq" id="WP_273910735.1">
    <property type="nucleotide sequence ID" value="NZ_JAMDGX010000034.1"/>
</dbReference>
<protein>
    <submittedName>
        <fullName evidence="1">Molecular chaperone Tir</fullName>
    </submittedName>
</protein>
<dbReference type="SUPFAM" id="SSF52200">
    <property type="entry name" value="Toll/Interleukin receptor TIR domain"/>
    <property type="match status" value="1"/>
</dbReference>